<evidence type="ECO:0000313" key="4">
    <source>
        <dbReference type="Proteomes" id="UP000470470"/>
    </source>
</evidence>
<name>A0A7K3WEG0_9ACTN</name>
<keyword evidence="4" id="KW-1185">Reference proteome</keyword>
<dbReference type="EMBL" id="JAAGWK010000016">
    <property type="protein sequence ID" value="NEL54787.1"/>
    <property type="molecule type" value="Genomic_DNA"/>
</dbReference>
<feature type="compositionally biased region" description="Low complexity" evidence="1">
    <location>
        <begin position="8"/>
        <end position="21"/>
    </location>
</feature>
<keyword evidence="2" id="KW-0812">Transmembrane</keyword>
<feature type="transmembrane region" description="Helical" evidence="2">
    <location>
        <begin position="44"/>
        <end position="66"/>
    </location>
</feature>
<sequence>MTTPPPGDGDAQPGDLTGPGVRVVAGRAGRRRAEQGERRRGRRVLGMLLGLLLTALLTSVASYALLMATATGTAEAVGTGTLKLELSDNGTGFSAGVANMLPTDSVTRYVEVRNSGLLDGRDLALAVLPASDNTLVNDPAKGLQLAVSACPVAWTPATGVCAGGGDTLLLATTPLSAMRTTATAQPLQPSLAAGATAHLRLVLSLPDQTETTVNGVLPSPTIQGLTNLLTYTFSITQRAGTSTGS</sequence>
<comment type="caution">
    <text evidence="3">The sequence shown here is derived from an EMBL/GenBank/DDBJ whole genome shotgun (WGS) entry which is preliminary data.</text>
</comment>
<evidence type="ECO:0000256" key="2">
    <source>
        <dbReference type="SAM" id="Phobius"/>
    </source>
</evidence>
<evidence type="ECO:0000313" key="3">
    <source>
        <dbReference type="EMBL" id="NEL54787.1"/>
    </source>
</evidence>
<dbReference type="AlphaFoldDB" id="A0A7K3WEG0"/>
<gene>
    <name evidence="3" type="ORF">G1H19_12315</name>
</gene>
<protein>
    <recommendedName>
        <fullName evidence="5">Camelysin metallo-endopeptidase</fullName>
    </recommendedName>
</protein>
<dbReference type="Proteomes" id="UP000470470">
    <property type="component" value="Unassembled WGS sequence"/>
</dbReference>
<feature type="region of interest" description="Disordered" evidence="1">
    <location>
        <begin position="1"/>
        <end position="21"/>
    </location>
</feature>
<evidence type="ECO:0000256" key="1">
    <source>
        <dbReference type="SAM" id="MobiDB-lite"/>
    </source>
</evidence>
<organism evidence="3 4">
    <name type="scientific">Goekera deserti</name>
    <dbReference type="NCBI Taxonomy" id="2497753"/>
    <lineage>
        <taxon>Bacteria</taxon>
        <taxon>Bacillati</taxon>
        <taxon>Actinomycetota</taxon>
        <taxon>Actinomycetes</taxon>
        <taxon>Geodermatophilales</taxon>
        <taxon>Geodermatophilaceae</taxon>
        <taxon>Goekera</taxon>
    </lineage>
</organism>
<proteinExistence type="predicted"/>
<accession>A0A7K3WEG0</accession>
<keyword evidence="2" id="KW-0472">Membrane</keyword>
<evidence type="ECO:0008006" key="5">
    <source>
        <dbReference type="Google" id="ProtNLM"/>
    </source>
</evidence>
<keyword evidence="2" id="KW-1133">Transmembrane helix</keyword>
<dbReference type="RefSeq" id="WP_162392118.1">
    <property type="nucleotide sequence ID" value="NZ_JAABOZ010000001.1"/>
</dbReference>
<reference evidence="3 4" key="1">
    <citation type="submission" date="2020-02" db="EMBL/GenBank/DDBJ databases">
        <title>The whole genome sequence of CPCC 205119.</title>
        <authorList>
            <person name="Jiang Z."/>
        </authorList>
    </citation>
    <scope>NUCLEOTIDE SEQUENCE [LARGE SCALE GENOMIC DNA]</scope>
    <source>
        <strain evidence="3 4">CPCC 205119</strain>
    </source>
</reference>